<name>F4QQA2_9CAUL</name>
<evidence type="ECO:0000256" key="6">
    <source>
        <dbReference type="ARBA" id="ARBA00023284"/>
    </source>
</evidence>
<dbReference type="HOGENOM" id="CLU_000288_47_4_5"/>
<dbReference type="InterPro" id="IPR013766">
    <property type="entry name" value="Thioredoxin_domain"/>
</dbReference>
<dbReference type="Gene3D" id="3.40.30.10">
    <property type="entry name" value="Glutaredoxin"/>
    <property type="match status" value="1"/>
</dbReference>
<evidence type="ECO:0000256" key="1">
    <source>
        <dbReference type="ARBA" id="ARBA00003565"/>
    </source>
</evidence>
<evidence type="ECO:0000313" key="9">
    <source>
        <dbReference type="EMBL" id="EGF90389.1"/>
    </source>
</evidence>
<dbReference type="OrthoDB" id="9780147at2"/>
<keyword evidence="6" id="KW-0676">Redox-active center</keyword>
<dbReference type="GO" id="GO:0016491">
    <property type="term" value="F:oxidoreductase activity"/>
    <property type="evidence" value="ECO:0007669"/>
    <property type="project" value="UniProtKB-KW"/>
</dbReference>
<dbReference type="EMBL" id="GL883079">
    <property type="protein sequence ID" value="EGF90389.1"/>
    <property type="molecule type" value="Genomic_DNA"/>
</dbReference>
<dbReference type="STRING" id="715226.ABI_34100"/>
<proteinExistence type="inferred from homology"/>
<evidence type="ECO:0000256" key="5">
    <source>
        <dbReference type="ARBA" id="ARBA00023157"/>
    </source>
</evidence>
<reference evidence="10" key="1">
    <citation type="submission" date="2011-03" db="EMBL/GenBank/DDBJ databases">
        <title>Draft genome sequence of Brevundimonas diminuta.</title>
        <authorList>
            <person name="Brown P.J.B."/>
            <person name="Buechlein A."/>
            <person name="Hemmerich C."/>
            <person name="Brun Y.V."/>
        </authorList>
    </citation>
    <scope>NUCLEOTIDE SEQUENCE [LARGE SCALE GENOMIC DNA]</scope>
    <source>
        <strain evidence="10">C19</strain>
    </source>
</reference>
<protein>
    <submittedName>
        <fullName evidence="9">DSBA-like thioredoxin domain protein</fullName>
    </submittedName>
</protein>
<evidence type="ECO:0000256" key="2">
    <source>
        <dbReference type="ARBA" id="ARBA00005791"/>
    </source>
</evidence>
<dbReference type="PANTHER" id="PTHR13887">
    <property type="entry name" value="GLUTATHIONE S-TRANSFERASE KAPPA"/>
    <property type="match status" value="1"/>
</dbReference>
<evidence type="ECO:0000313" key="10">
    <source>
        <dbReference type="Proteomes" id="UP000006512"/>
    </source>
</evidence>
<feature type="transmembrane region" description="Helical" evidence="7">
    <location>
        <begin position="24"/>
        <end position="46"/>
    </location>
</feature>
<keyword evidence="7" id="KW-0812">Transmembrane</keyword>
<dbReference type="PANTHER" id="PTHR13887:SF14">
    <property type="entry name" value="DISULFIDE BOND FORMATION PROTEIN D"/>
    <property type="match status" value="1"/>
</dbReference>
<keyword evidence="7" id="KW-1133">Transmembrane helix</keyword>
<accession>F4QQA2</accession>
<comment type="similarity">
    <text evidence="2">Belongs to the thioredoxin family. DsbA subfamily.</text>
</comment>
<dbReference type="AlphaFoldDB" id="F4QQA2"/>
<keyword evidence="4" id="KW-0560">Oxidoreductase</keyword>
<evidence type="ECO:0000256" key="7">
    <source>
        <dbReference type="SAM" id="Phobius"/>
    </source>
</evidence>
<evidence type="ECO:0000256" key="3">
    <source>
        <dbReference type="ARBA" id="ARBA00022729"/>
    </source>
</evidence>
<keyword evidence="3" id="KW-0732">Signal</keyword>
<dbReference type="InterPro" id="IPR036249">
    <property type="entry name" value="Thioredoxin-like_sf"/>
</dbReference>
<keyword evidence="7" id="KW-0472">Membrane</keyword>
<evidence type="ECO:0000256" key="4">
    <source>
        <dbReference type="ARBA" id="ARBA00023002"/>
    </source>
</evidence>
<dbReference type="SUPFAM" id="SSF52833">
    <property type="entry name" value="Thioredoxin-like"/>
    <property type="match status" value="1"/>
</dbReference>
<keyword evidence="5" id="KW-1015">Disulfide bond</keyword>
<gene>
    <name evidence="9" type="ORF">ABI_34100</name>
</gene>
<dbReference type="Proteomes" id="UP000006512">
    <property type="component" value="Unassembled WGS sequence"/>
</dbReference>
<organism evidence="9 10">
    <name type="scientific">Asticcacaulis biprosthecium C19</name>
    <dbReference type="NCBI Taxonomy" id="715226"/>
    <lineage>
        <taxon>Bacteria</taxon>
        <taxon>Pseudomonadati</taxon>
        <taxon>Pseudomonadota</taxon>
        <taxon>Alphaproteobacteria</taxon>
        <taxon>Caulobacterales</taxon>
        <taxon>Caulobacteraceae</taxon>
        <taxon>Asticcacaulis</taxon>
    </lineage>
</organism>
<evidence type="ECO:0000259" key="8">
    <source>
        <dbReference type="PROSITE" id="PS51352"/>
    </source>
</evidence>
<dbReference type="InterPro" id="IPR012336">
    <property type="entry name" value="Thioredoxin-like_fold"/>
</dbReference>
<dbReference type="PROSITE" id="PS51352">
    <property type="entry name" value="THIOREDOXIN_2"/>
    <property type="match status" value="1"/>
</dbReference>
<dbReference type="eggNOG" id="COG1651">
    <property type="taxonomic scope" value="Bacteria"/>
</dbReference>
<comment type="function">
    <text evidence="1">May be required for disulfide bond formation in some proteins.</text>
</comment>
<feature type="domain" description="Thioredoxin" evidence="8">
    <location>
        <begin position="84"/>
        <end position="262"/>
    </location>
</feature>
<keyword evidence="10" id="KW-1185">Reference proteome</keyword>
<dbReference type="Pfam" id="PF13462">
    <property type="entry name" value="Thioredoxin_4"/>
    <property type="match status" value="1"/>
</dbReference>
<dbReference type="RefSeq" id="WP_006274193.1">
    <property type="nucleotide sequence ID" value="NZ_GL883079.1"/>
</dbReference>
<sequence length="266" mass="28775">MSEPELPKTENVSPKPATKWTDNLQAHITTGLAVFAVILAAAPYLAPKVAAWQTQKGLMEQPAMLRDASEKLQLQANEAMDAKTREILKARADSLKPALYGNKMDPILGNPAGAIKIVEFLDYKCGACRAGSPHLKAFLEQNPDVALIVKEYPIISKNSRPLAAYALAASEAGKYEAVHYALMTNQVESQEDVHALLAAAGLDPKAIQTRMESDEIQNYVVQTVMLGQDLEINATPTFIVDGEPISGTDIPALTAAVEKLRKKNKA</sequence>